<name>A0A7R9AUB4_TIMSH</name>
<dbReference type="GO" id="GO:0005634">
    <property type="term" value="C:nucleus"/>
    <property type="evidence" value="ECO:0007669"/>
    <property type="project" value="TreeGrafter"/>
</dbReference>
<reference evidence="1" key="1">
    <citation type="submission" date="2020-11" db="EMBL/GenBank/DDBJ databases">
        <authorList>
            <person name="Tran Van P."/>
        </authorList>
    </citation>
    <scope>NUCLEOTIDE SEQUENCE</scope>
</reference>
<dbReference type="GO" id="GO:0008276">
    <property type="term" value="F:protein methyltransferase activity"/>
    <property type="evidence" value="ECO:0007669"/>
    <property type="project" value="InterPro"/>
</dbReference>
<sequence>MESDWVATNNYATQPLTAHENFNAKLHGFGLKENPDCEACGAREDAEHVLLACERLEKERGILRLEVGGPSSRTTMRTNPDQFGPKFPQVPPNKIWTLLAPAALEIAVGVRGRGGLSGLGSHRYHPLKYGLLSPVVPEIAVGARLANARVVLSSTAEDGEIDVRISMSVGNDYLITSEIQELSKRDDTYKPIVAPENVVSVFTFKYPLQYPSGGIIKEPIVDEDGDLIVQRWPETAEGIIAIEHSSSSTLELVGRQIWRGALLLADFVLHHGSSLLSNRTVLELGSGVGFTSVVAGMFASEVVCTDVNNGGILDLIRGNAKRNHKFIKAKFSVVGLDFFAKEWSKVLSEKLSKASVVLAADVIYDNDLTEAFVETLVKILNTPPAKTVYIALEKRYVFTVADLDTGAPCYEHFLHCLDQARSRSPASSWSVEQLAIDFPQYFNYDRVKELVLWKIHS</sequence>
<organism evidence="1">
    <name type="scientific">Timema shepardi</name>
    <name type="common">Walking stick</name>
    <dbReference type="NCBI Taxonomy" id="629360"/>
    <lineage>
        <taxon>Eukaryota</taxon>
        <taxon>Metazoa</taxon>
        <taxon>Ecdysozoa</taxon>
        <taxon>Arthropoda</taxon>
        <taxon>Hexapoda</taxon>
        <taxon>Insecta</taxon>
        <taxon>Pterygota</taxon>
        <taxon>Neoptera</taxon>
        <taxon>Polyneoptera</taxon>
        <taxon>Phasmatodea</taxon>
        <taxon>Timematodea</taxon>
        <taxon>Timematoidea</taxon>
        <taxon>Timematidae</taxon>
        <taxon>Timema</taxon>
    </lineage>
</organism>
<dbReference type="PANTHER" id="PTHR23108:SF0">
    <property type="entry name" value="METHYLTRANSFERASE-LIKE PROTEIN 22"/>
    <property type="match status" value="1"/>
</dbReference>
<dbReference type="Pfam" id="PF10294">
    <property type="entry name" value="Methyltransf_16"/>
    <property type="match status" value="1"/>
</dbReference>
<protein>
    <recommendedName>
        <fullName evidence="2">Methyltransferase-like protein 22</fullName>
    </recommendedName>
</protein>
<dbReference type="InterPro" id="IPR019410">
    <property type="entry name" value="Methyltransf_16"/>
</dbReference>
<gene>
    <name evidence="1" type="ORF">TSIB3V08_LOCUS4778</name>
</gene>
<dbReference type="PANTHER" id="PTHR23108">
    <property type="entry name" value="METHYLTRANSFERASE-RELATED"/>
    <property type="match status" value="1"/>
</dbReference>
<dbReference type="InterPro" id="IPR029063">
    <property type="entry name" value="SAM-dependent_MTases_sf"/>
</dbReference>
<evidence type="ECO:0008006" key="2">
    <source>
        <dbReference type="Google" id="ProtNLM"/>
    </source>
</evidence>
<dbReference type="EMBL" id="OC001763">
    <property type="protein sequence ID" value="CAD7260608.1"/>
    <property type="molecule type" value="Genomic_DNA"/>
</dbReference>
<dbReference type="Gene3D" id="3.40.50.150">
    <property type="entry name" value="Vaccinia Virus protein VP39"/>
    <property type="match status" value="1"/>
</dbReference>
<proteinExistence type="predicted"/>
<dbReference type="SUPFAM" id="SSF53335">
    <property type="entry name" value="S-adenosyl-L-methionine-dependent methyltransferases"/>
    <property type="match status" value="1"/>
</dbReference>
<dbReference type="AlphaFoldDB" id="A0A7R9AUB4"/>
<evidence type="ECO:0000313" key="1">
    <source>
        <dbReference type="EMBL" id="CAD7260608.1"/>
    </source>
</evidence>
<accession>A0A7R9AUB4</accession>
<dbReference type="InterPro" id="IPR038899">
    <property type="entry name" value="METTL22"/>
</dbReference>